<dbReference type="Pfam" id="PF13555">
    <property type="entry name" value="AAA_29"/>
    <property type="match status" value="1"/>
</dbReference>
<keyword evidence="3" id="KW-1185">Reference proteome</keyword>
<evidence type="ECO:0000256" key="1">
    <source>
        <dbReference type="SAM" id="Coils"/>
    </source>
</evidence>
<feature type="coiled-coil region" evidence="1">
    <location>
        <begin position="312"/>
        <end position="382"/>
    </location>
</feature>
<reference evidence="2 3" key="1">
    <citation type="submission" date="2019-08" db="EMBL/GenBank/DDBJ databases">
        <title>In-depth cultivation of the pig gut microbiome towards novel bacterial diversity and tailored functional studies.</title>
        <authorList>
            <person name="Wylensek D."/>
            <person name="Hitch T.C.A."/>
            <person name="Clavel T."/>
        </authorList>
    </citation>
    <scope>NUCLEOTIDE SEQUENCE [LARGE SCALE GENOMIC DNA]</scope>
    <source>
        <strain evidence="2 3">NM-380-WT-3C1</strain>
    </source>
</reference>
<dbReference type="InterPro" id="IPR027417">
    <property type="entry name" value="P-loop_NTPase"/>
</dbReference>
<dbReference type="Proteomes" id="UP000460549">
    <property type="component" value="Unassembled WGS sequence"/>
</dbReference>
<dbReference type="AlphaFoldDB" id="A0A7X2PCM3"/>
<evidence type="ECO:0000313" key="3">
    <source>
        <dbReference type="Proteomes" id="UP000460549"/>
    </source>
</evidence>
<feature type="coiled-coil region" evidence="1">
    <location>
        <begin position="683"/>
        <end position="748"/>
    </location>
</feature>
<proteinExistence type="predicted"/>
<organism evidence="2 3">
    <name type="scientific">Bullifex porci</name>
    <dbReference type="NCBI Taxonomy" id="2606638"/>
    <lineage>
        <taxon>Bacteria</taxon>
        <taxon>Pseudomonadati</taxon>
        <taxon>Spirochaetota</taxon>
        <taxon>Spirochaetia</taxon>
        <taxon>Spirochaetales</taxon>
        <taxon>Spirochaetaceae</taxon>
        <taxon>Bullifex</taxon>
    </lineage>
</organism>
<dbReference type="GO" id="GO:0006302">
    <property type="term" value="P:double-strand break repair"/>
    <property type="evidence" value="ECO:0007669"/>
    <property type="project" value="TreeGrafter"/>
</dbReference>
<dbReference type="EMBL" id="VUNN01000011">
    <property type="protein sequence ID" value="MSU06465.1"/>
    <property type="molecule type" value="Genomic_DNA"/>
</dbReference>
<evidence type="ECO:0000313" key="2">
    <source>
        <dbReference type="EMBL" id="MSU06465.1"/>
    </source>
</evidence>
<dbReference type="Pfam" id="PF13558">
    <property type="entry name" value="SbcC_Walker_B"/>
    <property type="match status" value="1"/>
</dbReference>
<comment type="caution">
    <text evidence="2">The sequence shown here is derived from an EMBL/GenBank/DDBJ whole genome shotgun (WGS) entry which is preliminary data.</text>
</comment>
<gene>
    <name evidence="2" type="ORF">FYJ80_06670</name>
</gene>
<dbReference type="SUPFAM" id="SSF52540">
    <property type="entry name" value="P-loop containing nucleoside triphosphate hydrolases"/>
    <property type="match status" value="1"/>
</dbReference>
<accession>A0A7X2PCM3</accession>
<name>A0A7X2PCM3_9SPIO</name>
<protein>
    <submittedName>
        <fullName evidence="2">Uncharacterized protein</fullName>
    </submittedName>
</protein>
<dbReference type="PANTHER" id="PTHR32182">
    <property type="entry name" value="DNA REPLICATION AND REPAIR PROTEIN RECF"/>
    <property type="match status" value="1"/>
</dbReference>
<sequence length="1118" mass="130691">MIKMRGKKMSNLFSDDSSGYRLKALQILNWGVFDKTVKTLVFDDKSTILTGYNGTGKTTVVDAILTLLIPSNLRWYNLSSDSVKKRERDVENYVRGAYGNSGDGTTNYLRDKNTLSIINGIFEDPSEDKVLSLLQVRYFISDRLDTKYAISDKELTIEEINRVFTKSKTNISSDGKWRKELAQNVGTRFFESFSSYKTYFMDKFGFRSDNALKLFAQTVGMKVLGDITSFVRSNMLEDKSPNKEFTELDEEFNKLIMIEQDIKKSMLKLERLEKINHSGEVWNKSRTLKEQYESKIKGEDIWFIESAVELGRKELKENEIEKSKALNRAEDNKCELELCMEKIYSLKSDQATTILSEYESQIKEYENTLKEISIKHDSYKALVEKLLANGVEIQFAESQDEFYVTKENIKLLKEQVESNNAKTEILKIDYYHIIKDINESLDLMEKELSYLSLRDTNIPQQYDEIRNNIKKNTGIKKLFYLGELISIKDNKDEFSDAIIKAVNSRALHLICEKKEEKTIIEYLDKTNIGIKLSLIVIDDYIFESNHQYNIFNYIEIKQKDNPYKDYITNYLDSNFNFVLSNNIDEFLISSNSILPSCIFSINGEKQKDDSKLDVYLGWDNKKRREELQFLIQGQYEEKTDLSLKIKDAEKKIKKALSICSLLDQLDEYDDWTKIDKAPLISKIEKVKNQRDEFLLKNKDLEERKRQLEREIERKEILQNEQSELQGNIRELKNKIDKLTIDIDNFNQRLNTIDSDPFCKEIFLETEKLSKISSLDDLLSLHSKLSSSYKEELINLRERELKNRSQLERLMVDFISPAIKQGEEQLNWSGEYSYLIPEVDYLSDFNKEYYSIKDDKLVELKLKFDEYLTISLKNTFGTLNERITSWDKEIRNAIRILNRNLLKIPFDKDNDTHLQLEIKSSYDKDFKEFENNLVKAIPNIRDLVEGNEEKRKEIYSGIKSFLDKYRLDDNLRAKVLDLRRKYIFSAKEINKDDSIIQYYQDTSSLSGGEKAKLTYTILAASIAYQFNLDNYDENFKGPFRFVILDEAFSKSDARNSEYALQLFKELDLQLMVITPRNGINIVEGYVSSLHLLEKNGDGRTSSISSMTIEEYKEVEVANT</sequence>
<dbReference type="GO" id="GO:0000731">
    <property type="term" value="P:DNA synthesis involved in DNA repair"/>
    <property type="evidence" value="ECO:0007669"/>
    <property type="project" value="TreeGrafter"/>
</dbReference>
<dbReference type="Gene3D" id="3.40.50.300">
    <property type="entry name" value="P-loop containing nucleotide triphosphate hydrolases"/>
    <property type="match status" value="2"/>
</dbReference>
<dbReference type="PANTHER" id="PTHR32182:SF22">
    <property type="entry name" value="ATP-DEPENDENT ENDONUCLEASE, OLD FAMILY-RELATED"/>
    <property type="match status" value="1"/>
</dbReference>
<keyword evidence="1" id="KW-0175">Coiled coil</keyword>